<dbReference type="EMBL" id="UYSU01038891">
    <property type="protein sequence ID" value="VDM00743.1"/>
    <property type="molecule type" value="Genomic_DNA"/>
</dbReference>
<dbReference type="GO" id="GO:0003824">
    <property type="term" value="F:catalytic activity"/>
    <property type="evidence" value="ECO:0007669"/>
    <property type="project" value="InterPro"/>
</dbReference>
<proteinExistence type="predicted"/>
<dbReference type="OrthoDB" id="6263033at2759"/>
<dbReference type="PANTHER" id="PTHR33395:SF22">
    <property type="entry name" value="REVERSE TRANSCRIPTASE DOMAIN-CONTAINING PROTEIN"/>
    <property type="match status" value="1"/>
</dbReference>
<name>A0A183TD09_SCHSO</name>
<organism evidence="4">
    <name type="scientific">Schistocephalus solidus</name>
    <name type="common">Tapeworm</name>
    <dbReference type="NCBI Taxonomy" id="70667"/>
    <lineage>
        <taxon>Eukaryota</taxon>
        <taxon>Metazoa</taxon>
        <taxon>Spiralia</taxon>
        <taxon>Lophotrochozoa</taxon>
        <taxon>Platyhelminthes</taxon>
        <taxon>Cestoda</taxon>
        <taxon>Eucestoda</taxon>
        <taxon>Diphyllobothriidea</taxon>
        <taxon>Diphyllobothriidae</taxon>
        <taxon>Schistocephalus</taxon>
    </lineage>
</organism>
<dbReference type="GO" id="GO:0007508">
    <property type="term" value="P:larval heart development"/>
    <property type="evidence" value="ECO:0007669"/>
    <property type="project" value="TreeGrafter"/>
</dbReference>
<dbReference type="GO" id="GO:0061343">
    <property type="term" value="P:cell adhesion involved in heart morphogenesis"/>
    <property type="evidence" value="ECO:0007669"/>
    <property type="project" value="TreeGrafter"/>
</dbReference>
<dbReference type="PANTHER" id="PTHR33395">
    <property type="entry name" value="TRANSCRIPTASE, PUTATIVE-RELATED-RELATED"/>
    <property type="match status" value="1"/>
</dbReference>
<evidence type="ECO:0000313" key="2">
    <source>
        <dbReference type="EMBL" id="VDM00743.1"/>
    </source>
</evidence>
<dbReference type="InterPro" id="IPR036691">
    <property type="entry name" value="Endo/exonu/phosph_ase_sf"/>
</dbReference>
<dbReference type="WBParaSite" id="SSLN_0001489901-mRNA-1">
    <property type="protein sequence ID" value="SSLN_0001489901-mRNA-1"/>
    <property type="gene ID" value="SSLN_0001489901"/>
</dbReference>
<gene>
    <name evidence="2" type="ORF">SSLN_LOCUS14357</name>
</gene>
<reference evidence="2 3" key="2">
    <citation type="submission" date="2018-11" db="EMBL/GenBank/DDBJ databases">
        <authorList>
            <consortium name="Pathogen Informatics"/>
        </authorList>
    </citation>
    <scope>NUCLEOTIDE SEQUENCE [LARGE SCALE GENOMIC DNA]</scope>
    <source>
        <strain evidence="2 3">NST_G2</strain>
    </source>
</reference>
<accession>A0A183TD09</accession>
<dbReference type="GO" id="GO:0031012">
    <property type="term" value="C:extracellular matrix"/>
    <property type="evidence" value="ECO:0007669"/>
    <property type="project" value="TreeGrafter"/>
</dbReference>
<reference evidence="4" key="1">
    <citation type="submission" date="2016-06" db="UniProtKB">
        <authorList>
            <consortium name="WormBaseParasite"/>
        </authorList>
    </citation>
    <scope>IDENTIFICATION</scope>
</reference>
<dbReference type="AlphaFoldDB" id="A0A183TD09"/>
<keyword evidence="3" id="KW-1185">Reference proteome</keyword>
<evidence type="ECO:0000313" key="4">
    <source>
        <dbReference type="WBParaSite" id="SSLN_0001489901-mRNA-1"/>
    </source>
</evidence>
<protein>
    <submittedName>
        <fullName evidence="4">Endo/exonuclease/phosphatase domain-containing protein</fullName>
    </submittedName>
</protein>
<sequence>MPMRESKVRLQSGQVGTESKSLVLVFVEMMCEVYCPPRRDPVTDAYLLEELEKIATRLDILILGDFNAPHMDWSLACAHSSDLALDGCLLSTTLKLLLTQHVTFPTRVCEGQQANGLDLVLTKSQDSIDEVSCLPPLGKSDHVPAGRDGCPGCGRWEEPNFEEPQVRVGYQLEAATGAFTTCTRQMERPNAICVVLPLTSTPTPQMIKQTLTDSYMTFTPSRPQHPSGQARASGLLTTIELLRRTNDFY</sequence>
<dbReference type="Pfam" id="PF14529">
    <property type="entry name" value="Exo_endo_phos_2"/>
    <property type="match status" value="1"/>
</dbReference>
<dbReference type="SUPFAM" id="SSF56219">
    <property type="entry name" value="DNase I-like"/>
    <property type="match status" value="1"/>
</dbReference>
<dbReference type="Proteomes" id="UP000275846">
    <property type="component" value="Unassembled WGS sequence"/>
</dbReference>
<evidence type="ECO:0000259" key="1">
    <source>
        <dbReference type="Pfam" id="PF14529"/>
    </source>
</evidence>
<evidence type="ECO:0000313" key="3">
    <source>
        <dbReference type="Proteomes" id="UP000275846"/>
    </source>
</evidence>
<dbReference type="InterPro" id="IPR005135">
    <property type="entry name" value="Endo/exonuclease/phosphatase"/>
</dbReference>
<dbReference type="Gene3D" id="3.60.10.10">
    <property type="entry name" value="Endonuclease/exonuclease/phosphatase"/>
    <property type="match status" value="1"/>
</dbReference>
<feature type="domain" description="Endonuclease/exonuclease/phosphatase" evidence="1">
    <location>
        <begin position="30"/>
        <end position="144"/>
    </location>
</feature>